<dbReference type="InterPro" id="IPR051783">
    <property type="entry name" value="NAD(P)-dependent_oxidoreduct"/>
</dbReference>
<dbReference type="RefSeq" id="WP_145773144.1">
    <property type="nucleotide sequence ID" value="NZ_BAAATQ010000280.1"/>
</dbReference>
<dbReference type="Gene3D" id="3.40.50.720">
    <property type="entry name" value="NAD(P)-binding Rossmann-like Domain"/>
    <property type="match status" value="1"/>
</dbReference>
<dbReference type="SUPFAM" id="SSF51735">
    <property type="entry name" value="NAD(P)-binding Rossmann-fold domains"/>
    <property type="match status" value="1"/>
</dbReference>
<keyword evidence="3" id="KW-1185">Reference proteome</keyword>
<name>A0A562I4Q0_MICOL</name>
<dbReference type="InterPro" id="IPR036291">
    <property type="entry name" value="NAD(P)-bd_dom_sf"/>
</dbReference>
<dbReference type="Proteomes" id="UP000319825">
    <property type="component" value="Unassembled WGS sequence"/>
</dbReference>
<dbReference type="GO" id="GO:0005737">
    <property type="term" value="C:cytoplasm"/>
    <property type="evidence" value="ECO:0007669"/>
    <property type="project" value="TreeGrafter"/>
</dbReference>
<dbReference type="OrthoDB" id="9801773at2"/>
<dbReference type="AlphaFoldDB" id="A0A562I4Q0"/>
<proteinExistence type="predicted"/>
<comment type="caution">
    <text evidence="2">The sequence shown here is derived from an EMBL/GenBank/DDBJ whole genome shotgun (WGS) entry which is preliminary data.</text>
</comment>
<dbReference type="InterPro" id="IPR001509">
    <property type="entry name" value="Epimerase_deHydtase"/>
</dbReference>
<dbReference type="PANTHER" id="PTHR48079:SF6">
    <property type="entry name" value="NAD(P)-BINDING DOMAIN-CONTAINING PROTEIN-RELATED"/>
    <property type="match status" value="1"/>
</dbReference>
<reference evidence="2 3" key="1">
    <citation type="submission" date="2019-07" db="EMBL/GenBank/DDBJ databases">
        <title>R&amp;d 2014.</title>
        <authorList>
            <person name="Klenk H.-P."/>
        </authorList>
    </citation>
    <scope>NUCLEOTIDE SEQUENCE [LARGE SCALE GENOMIC DNA]</scope>
    <source>
        <strain evidence="2 3">DSM 43868</strain>
    </source>
</reference>
<dbReference type="EMBL" id="VLKE01000001">
    <property type="protein sequence ID" value="TWH65932.1"/>
    <property type="molecule type" value="Genomic_DNA"/>
</dbReference>
<evidence type="ECO:0000313" key="3">
    <source>
        <dbReference type="Proteomes" id="UP000319825"/>
    </source>
</evidence>
<evidence type="ECO:0000259" key="1">
    <source>
        <dbReference type="Pfam" id="PF01370"/>
    </source>
</evidence>
<accession>A0A562I4Q0</accession>
<dbReference type="PANTHER" id="PTHR48079">
    <property type="entry name" value="PROTEIN YEEZ"/>
    <property type="match status" value="1"/>
</dbReference>
<sequence length="281" mass="29790">MRVFVAGASGAIGRLLVPLLLADGHEVTGTSRSAAGVRALQHHGADAVQVDVYDRQALTAAVRDAAPEVVMHQLTALAEGNPADNARIRREGTRNLADAAAAGVRRLVAQSIAWAYEPGDTPATEETPLDLSAEGPRAVTVGGVHALETRAAQMDHVVLRYGTFYGPGTWYRPDDRIGRQFREGGFTATDAVTSFVHVEDAAIAAAAALRWPAGIYNIVDDEPAPALDWAPVLAAALGAPRPRAGAGRAGWERGADNSLSRTKLDWQPRYASWREGFATLS</sequence>
<feature type="domain" description="NAD-dependent epimerase/dehydratase" evidence="1">
    <location>
        <begin position="3"/>
        <end position="218"/>
    </location>
</feature>
<protein>
    <submittedName>
        <fullName evidence="2">Nucleoside-diphosphate-sugar epimerase</fullName>
    </submittedName>
</protein>
<dbReference type="Pfam" id="PF01370">
    <property type="entry name" value="Epimerase"/>
    <property type="match status" value="1"/>
</dbReference>
<evidence type="ECO:0000313" key="2">
    <source>
        <dbReference type="EMBL" id="TWH65932.1"/>
    </source>
</evidence>
<organism evidence="2 3">
    <name type="scientific">Micromonospora olivasterospora</name>
    <dbReference type="NCBI Taxonomy" id="1880"/>
    <lineage>
        <taxon>Bacteria</taxon>
        <taxon>Bacillati</taxon>
        <taxon>Actinomycetota</taxon>
        <taxon>Actinomycetes</taxon>
        <taxon>Micromonosporales</taxon>
        <taxon>Micromonosporaceae</taxon>
        <taxon>Micromonospora</taxon>
    </lineage>
</organism>
<dbReference type="GO" id="GO:0004029">
    <property type="term" value="F:aldehyde dehydrogenase (NAD+) activity"/>
    <property type="evidence" value="ECO:0007669"/>
    <property type="project" value="TreeGrafter"/>
</dbReference>
<gene>
    <name evidence="2" type="ORF">JD77_00873</name>
</gene>